<name>A0ABS4HH72_9BACI</name>
<gene>
    <name evidence="1" type="ORF">J2Z82_003237</name>
</gene>
<accession>A0ABS4HH72</accession>
<comment type="caution">
    <text evidence="1">The sequence shown here is derived from an EMBL/GenBank/DDBJ whole genome shotgun (WGS) entry which is preliminary data.</text>
</comment>
<keyword evidence="2" id="KW-1185">Reference proteome</keyword>
<protein>
    <submittedName>
        <fullName evidence="1">Nitrogen fixation protein</fullName>
    </submittedName>
</protein>
<evidence type="ECO:0000313" key="2">
    <source>
        <dbReference type="Proteomes" id="UP001519328"/>
    </source>
</evidence>
<dbReference type="RefSeq" id="WP_209481767.1">
    <property type="nucleotide sequence ID" value="NZ_JAGGKK010000020.1"/>
</dbReference>
<reference evidence="1 2" key="1">
    <citation type="submission" date="2021-03" db="EMBL/GenBank/DDBJ databases">
        <title>Genomic Encyclopedia of Type Strains, Phase IV (KMG-IV): sequencing the most valuable type-strain genomes for metagenomic binning, comparative biology and taxonomic classification.</title>
        <authorList>
            <person name="Goeker M."/>
        </authorList>
    </citation>
    <scope>NUCLEOTIDE SEQUENCE [LARGE SCALE GENOMIC DNA]</scope>
    <source>
        <strain evidence="1 2">DSM 21085</strain>
    </source>
</reference>
<sequence>MKRIDIKTIQFEDGDILHFHTGHILVIESGLREGWKVELRFIVDETPLAKRVEDTEMPTITMTSLEDNSFKGVVSIKNLSVLPGGRFATLEGIGKLEGYKSYIGDI</sequence>
<proteinExistence type="predicted"/>
<dbReference type="EMBL" id="JAGGKK010000020">
    <property type="protein sequence ID" value="MBP1950280.1"/>
    <property type="molecule type" value="Genomic_DNA"/>
</dbReference>
<dbReference type="Proteomes" id="UP001519328">
    <property type="component" value="Unassembled WGS sequence"/>
</dbReference>
<organism evidence="1 2">
    <name type="scientific">Virgibacillus litoralis</name>
    <dbReference type="NCBI Taxonomy" id="578221"/>
    <lineage>
        <taxon>Bacteria</taxon>
        <taxon>Bacillati</taxon>
        <taxon>Bacillota</taxon>
        <taxon>Bacilli</taxon>
        <taxon>Bacillales</taxon>
        <taxon>Bacillaceae</taxon>
        <taxon>Virgibacillus</taxon>
    </lineage>
</organism>
<evidence type="ECO:0000313" key="1">
    <source>
        <dbReference type="EMBL" id="MBP1950280.1"/>
    </source>
</evidence>